<dbReference type="EMBL" id="JAQMLR010000002">
    <property type="protein sequence ID" value="MDB8737822.1"/>
    <property type="molecule type" value="Genomic_DNA"/>
</dbReference>
<dbReference type="EMBL" id="JAPZEG010000013">
    <property type="protein sequence ID" value="MDE1204132.1"/>
    <property type="molecule type" value="Genomic_DNA"/>
</dbReference>
<dbReference type="Proteomes" id="UP000286137">
    <property type="component" value="Unassembled WGS sequence"/>
</dbReference>
<dbReference type="Proteomes" id="UP001149331">
    <property type="component" value="Unassembled WGS sequence"/>
</dbReference>
<keyword evidence="8" id="KW-0547">Nucleotide-binding</keyword>
<gene>
    <name evidence="12" type="ORF">DW142_08075</name>
    <name evidence="11" type="ORF">DW243_16635</name>
    <name evidence="10" type="ORF">DW812_12850</name>
    <name evidence="9" type="ORF">DWX36_08500</name>
    <name evidence="8" type="ORF">DWY88_03235</name>
    <name evidence="7" type="ORF">DXC31_06485</name>
    <name evidence="4" type="ORF">G4958_04735</name>
    <name evidence="6" type="ORF">G4981_14320</name>
    <name evidence="5" type="ORF">G4993_13600</name>
    <name evidence="1" type="ORF">LIQ08_08525</name>
    <name evidence="3" type="ORF">O4N78_11225</name>
    <name evidence="2" type="ORF">PNU63_03290</name>
</gene>
<reference evidence="2" key="6">
    <citation type="submission" date="2023-01" db="EMBL/GenBank/DDBJ databases">
        <title>Human gut microbiome strain richness.</title>
        <authorList>
            <person name="Chen-Liaw A."/>
        </authorList>
    </citation>
    <scope>NUCLEOTIDE SEQUENCE</scope>
    <source>
        <strain evidence="2">1001217st1_A9_1001217B_191108</strain>
    </source>
</reference>
<dbReference type="Proteomes" id="UP001211731">
    <property type="component" value="Unassembled WGS sequence"/>
</dbReference>
<dbReference type="Proteomes" id="UP000260808">
    <property type="component" value="Unassembled WGS sequence"/>
</dbReference>
<reference evidence="4" key="2">
    <citation type="journal article" date="2020" name="Cell Host Microbe">
        <title>Functional and Genomic Variation between Human-Derived Isolates of Lachnospiraceae Reveals Inter- and Intra-Species Diversity.</title>
        <authorList>
            <person name="Sorbara M.T."/>
            <person name="Littmann E.R."/>
            <person name="Fontana E."/>
            <person name="Moody T.U."/>
            <person name="Kohout C.E."/>
            <person name="Gjonbalaj M."/>
            <person name="Eaton V."/>
            <person name="Seok R."/>
            <person name="Leiner I.M."/>
            <person name="Pamer E.G."/>
        </authorList>
    </citation>
    <scope>NUCLEOTIDE SEQUENCE</scope>
    <source>
        <strain evidence="6">MSK.11.9</strain>
        <strain evidence="5">MSK.15.32</strain>
        <strain evidence="4">MSK.22.53</strain>
    </source>
</reference>
<evidence type="ECO:0000313" key="11">
    <source>
        <dbReference type="EMBL" id="RHG79152.1"/>
    </source>
</evidence>
<reference evidence="1" key="4">
    <citation type="submission" date="2021-10" db="EMBL/GenBank/DDBJ databases">
        <title>Collection of gut derived symbiotic bacterial strains cultured from healthy donors.</title>
        <authorList>
            <person name="Lin H."/>
            <person name="Littmann E."/>
            <person name="Claire K."/>
            <person name="Pamer E."/>
        </authorList>
    </citation>
    <scope>NUCLEOTIDE SEQUENCE</scope>
    <source>
        <strain evidence="1">MSK.23.18</strain>
    </source>
</reference>
<evidence type="ECO:0000313" key="9">
    <source>
        <dbReference type="EMBL" id="RGT39257.1"/>
    </source>
</evidence>
<dbReference type="EMBL" id="QRWQ01000006">
    <property type="protein sequence ID" value="RGT39257.1"/>
    <property type="molecule type" value="Genomic_DNA"/>
</dbReference>
<evidence type="ECO:0000313" key="16">
    <source>
        <dbReference type="Proteomes" id="UP000283992"/>
    </source>
</evidence>
<dbReference type="Proteomes" id="UP001297370">
    <property type="component" value="Unassembled WGS sequence"/>
</dbReference>
<accession>A0A2N5NXT4</accession>
<dbReference type="AlphaFoldDB" id="A0A2N5NXT4"/>
<dbReference type="GO" id="GO:0005524">
    <property type="term" value="F:ATP binding"/>
    <property type="evidence" value="ECO:0007669"/>
    <property type="project" value="UniProtKB-KW"/>
</dbReference>
<evidence type="ECO:0000313" key="4">
    <source>
        <dbReference type="EMBL" id="NSI18672.1"/>
    </source>
</evidence>
<proteinExistence type="predicted"/>
<protein>
    <submittedName>
        <fullName evidence="2">AAA family ATPase</fullName>
    </submittedName>
    <submittedName>
        <fullName evidence="8">ATP-binding protein</fullName>
    </submittedName>
</protein>
<sequence>MKLLRVTAQGLPLFKEKLDLSFYAQQRVAEEDKVNLYSLFSNIYLNPANAFIGINASGKTSVLKVLLLALGIINNEPINHMNTKDILGNTKNAILNVYFYSETTKEICRLETVITSKNTKVEGVVYSIESESLWSKKAEEVTTRKAMLDFEEREPVIVRDEQESFLSDDVSIMIAYNKKTGEHIKVVSMLLFTNVNVLPFSEGIPAEVISYLDPTIEKLNFEEKNEKPIIHLKFKGKEEIVLNNPIELNNYLSSGTVKGMITFTLAQEVLKDGGYLIVDEIENHFNKEIVSTLIRFFMDGKINKNGGMLIFSTHYPELLDEYDRNDSIFITRNRDGITAENLSNILKRNDIKKSDAYQSGFLEGTTPTYEAYMQLKKSITASLK</sequence>
<evidence type="ECO:0000313" key="18">
    <source>
        <dbReference type="Proteomes" id="UP000286137"/>
    </source>
</evidence>
<dbReference type="EMBL" id="JAJBOM010000009">
    <property type="protein sequence ID" value="MCB5619197.1"/>
    <property type="molecule type" value="Genomic_DNA"/>
</dbReference>
<dbReference type="EMBL" id="JAAIRM010000006">
    <property type="protein sequence ID" value="NSI18672.1"/>
    <property type="molecule type" value="Genomic_DNA"/>
</dbReference>
<dbReference type="Proteomes" id="UP000284472">
    <property type="component" value="Unassembled WGS sequence"/>
</dbReference>
<evidence type="ECO:0000313" key="2">
    <source>
        <dbReference type="EMBL" id="MDB8737822.1"/>
    </source>
</evidence>
<evidence type="ECO:0000313" key="3">
    <source>
        <dbReference type="EMBL" id="MDE1204132.1"/>
    </source>
</evidence>
<dbReference type="EMBL" id="JAAIRV010000032">
    <property type="protein sequence ID" value="NSI59424.1"/>
    <property type="molecule type" value="Genomic_DNA"/>
</dbReference>
<dbReference type="Gene3D" id="3.40.50.300">
    <property type="entry name" value="P-loop containing nucleotide triphosphate hydrolases"/>
    <property type="match status" value="1"/>
</dbReference>
<dbReference type="EMBL" id="QRTJ01000004">
    <property type="protein sequence ID" value="RGQ70316.1"/>
    <property type="molecule type" value="Genomic_DNA"/>
</dbReference>
<dbReference type="Proteomes" id="UP001296581">
    <property type="component" value="Unassembled WGS sequence"/>
</dbReference>
<dbReference type="GO" id="GO:0016887">
    <property type="term" value="F:ATP hydrolysis activity"/>
    <property type="evidence" value="ECO:0007669"/>
    <property type="project" value="InterPro"/>
</dbReference>
<dbReference type="Proteomes" id="UP000283834">
    <property type="component" value="Unassembled WGS sequence"/>
</dbReference>
<comment type="caution">
    <text evidence="8">The sequence shown here is derived from an EMBL/GenBank/DDBJ whole genome shotgun (WGS) entry which is preliminary data.</text>
</comment>
<evidence type="ECO:0000313" key="7">
    <source>
        <dbReference type="EMBL" id="RGM23535.1"/>
    </source>
</evidence>
<evidence type="ECO:0000313" key="5">
    <source>
        <dbReference type="EMBL" id="NSI59424.1"/>
    </source>
</evidence>
<dbReference type="EMBL" id="QSSX01000012">
    <property type="protein sequence ID" value="RGM23535.1"/>
    <property type="molecule type" value="Genomic_DNA"/>
</dbReference>
<evidence type="ECO:0000313" key="14">
    <source>
        <dbReference type="Proteomes" id="UP000283834"/>
    </source>
</evidence>
<keyword evidence="8" id="KW-0067">ATP-binding</keyword>
<dbReference type="PANTHER" id="PTHR40396">
    <property type="entry name" value="ATPASE-LIKE PROTEIN"/>
    <property type="match status" value="1"/>
</dbReference>
<dbReference type="PANTHER" id="PTHR40396:SF1">
    <property type="entry name" value="ATPASE AAA-TYPE CORE DOMAIN-CONTAINING PROTEIN"/>
    <property type="match status" value="1"/>
</dbReference>
<dbReference type="SUPFAM" id="SSF52540">
    <property type="entry name" value="P-loop containing nucleoside triphosphate hydrolases"/>
    <property type="match status" value="1"/>
</dbReference>
<name>A0A2N5NXT4_MEDGN</name>
<reference evidence="3" key="5">
    <citation type="submission" date="2022-12" db="EMBL/GenBank/DDBJ databases">
        <title>Genome of R. gnavus strain RSHDN_120.</title>
        <authorList>
            <person name="Abdugheni R."/>
        </authorList>
    </citation>
    <scope>NUCLEOTIDE SEQUENCE</scope>
    <source>
        <strain evidence="3">RSHDN_120</strain>
    </source>
</reference>
<reference evidence="13 14" key="1">
    <citation type="submission" date="2018-08" db="EMBL/GenBank/DDBJ databases">
        <title>A genome reference for cultivated species of the human gut microbiota.</title>
        <authorList>
            <person name="Zou Y."/>
            <person name="Xue W."/>
            <person name="Luo G."/>
        </authorList>
    </citation>
    <scope>NUCLEOTIDE SEQUENCE [LARGE SCALE GENOMIC DNA]</scope>
    <source>
        <strain evidence="9 14">AF19-16AC</strain>
        <strain evidence="8 18">AF27-4BH</strain>
        <strain evidence="12 16">AM12-54</strain>
        <strain evidence="11 15">AM21-18</strain>
        <strain evidence="10 17">AM32-6</strain>
        <strain evidence="7 13">TF01-20-2</strain>
    </source>
</reference>
<dbReference type="GeneID" id="57434540"/>
<dbReference type="EMBL" id="QRLN01000009">
    <property type="protein sequence ID" value="RHJ12427.1"/>
    <property type="molecule type" value="Genomic_DNA"/>
</dbReference>
<dbReference type="Proteomes" id="UP001296580">
    <property type="component" value="Unassembled WGS sequence"/>
</dbReference>
<evidence type="ECO:0000313" key="13">
    <source>
        <dbReference type="Proteomes" id="UP000260808"/>
    </source>
</evidence>
<evidence type="ECO:0000313" key="6">
    <source>
        <dbReference type="EMBL" id="NSI66422.1"/>
    </source>
</evidence>
<dbReference type="Proteomes" id="UP000283992">
    <property type="component" value="Unassembled WGS sequence"/>
</dbReference>
<evidence type="ECO:0000313" key="12">
    <source>
        <dbReference type="EMBL" id="RHJ12427.1"/>
    </source>
</evidence>
<dbReference type="EMBL" id="QSIR01000021">
    <property type="protein sequence ID" value="RHD03951.1"/>
    <property type="molecule type" value="Genomic_DNA"/>
</dbReference>
<evidence type="ECO:0000313" key="1">
    <source>
        <dbReference type="EMBL" id="MCB5619197.1"/>
    </source>
</evidence>
<evidence type="ECO:0000313" key="15">
    <source>
        <dbReference type="Proteomes" id="UP000283981"/>
    </source>
</evidence>
<dbReference type="Proteomes" id="UP000283981">
    <property type="component" value="Unassembled WGS sequence"/>
</dbReference>
<dbReference type="EMBL" id="JAAIRY010000037">
    <property type="protein sequence ID" value="NSI66422.1"/>
    <property type="molecule type" value="Genomic_DNA"/>
</dbReference>
<evidence type="ECO:0000313" key="17">
    <source>
        <dbReference type="Proteomes" id="UP000284472"/>
    </source>
</evidence>
<dbReference type="InterPro" id="IPR027417">
    <property type="entry name" value="P-loop_NTPase"/>
</dbReference>
<dbReference type="Proteomes" id="UP001296643">
    <property type="component" value="Unassembled WGS sequence"/>
</dbReference>
<reference evidence="4" key="3">
    <citation type="submission" date="2020-02" db="EMBL/GenBank/DDBJ databases">
        <authorList>
            <person name="Littmann E."/>
            <person name="Sorbara M."/>
        </authorList>
    </citation>
    <scope>NUCLEOTIDE SEQUENCE</scope>
    <source>
        <strain evidence="6">MSK.11.9</strain>
        <strain evidence="5">MSK.15.32</strain>
        <strain evidence="4">MSK.22.53</strain>
    </source>
</reference>
<evidence type="ECO:0000313" key="8">
    <source>
        <dbReference type="EMBL" id="RGQ70316.1"/>
    </source>
</evidence>
<evidence type="ECO:0000313" key="10">
    <source>
        <dbReference type="EMBL" id="RHD03951.1"/>
    </source>
</evidence>
<dbReference type="EMBL" id="QRIS01000042">
    <property type="protein sequence ID" value="RHG79152.1"/>
    <property type="molecule type" value="Genomic_DNA"/>
</dbReference>
<dbReference type="RefSeq" id="WP_004843918.1">
    <property type="nucleotide sequence ID" value="NZ_AP031446.1"/>
</dbReference>
<organism evidence="8 18">
    <name type="scientific">Mediterraneibacter gnavus</name>
    <name type="common">Ruminococcus gnavus</name>
    <dbReference type="NCBI Taxonomy" id="33038"/>
    <lineage>
        <taxon>Bacteria</taxon>
        <taxon>Bacillati</taxon>
        <taxon>Bacillota</taxon>
        <taxon>Clostridia</taxon>
        <taxon>Lachnospirales</taxon>
        <taxon>Lachnospiraceae</taxon>
        <taxon>Mediterraneibacter</taxon>
    </lineage>
</organism>